<proteinExistence type="predicted"/>
<keyword evidence="3" id="KW-1185">Reference proteome</keyword>
<feature type="coiled-coil region" evidence="1">
    <location>
        <begin position="118"/>
        <end position="204"/>
    </location>
</feature>
<sequence length="354" mass="40259">MWSSSFTSLAENVQLPGIVVCPHCNQGYGRASLSIHVRRCRTLLSHTAQEAAEHKRLSKSMQNKPPPSLVDLCLRHITKHFDSICMDKIMAFPKEANVIATLPQHLLRRMVVGLVKDRKRGELENRACRVRMKKLERELKEARRDLVQLDSARIRAARSHAKMVEQKQISKQLQRELDCAKAALALAEREKQKLQAKRKCDKTTRLGYEAQINSLRAAKNGFKKASIEAHRREVEAARPFKLTKNALGSSNVPFQRPTRHQKVSARVQKTEASVHPTPSLKLIDHAQPHGAGRKSPIPTTRKKITKVCRNNTTTIVISTFCNKSRLTRWIVILPMYLKDLKIVIRCLSHQHSNA</sequence>
<keyword evidence="1" id="KW-0175">Coiled coil</keyword>
<accession>A0A976FGF6</accession>
<organism evidence="2 3">
    <name type="scientific">Bremia lactucae</name>
    <name type="common">Lettuce downy mildew</name>
    <dbReference type="NCBI Taxonomy" id="4779"/>
    <lineage>
        <taxon>Eukaryota</taxon>
        <taxon>Sar</taxon>
        <taxon>Stramenopiles</taxon>
        <taxon>Oomycota</taxon>
        <taxon>Peronosporomycetes</taxon>
        <taxon>Peronosporales</taxon>
        <taxon>Peronosporaceae</taxon>
        <taxon>Bremia</taxon>
    </lineage>
</organism>
<name>A0A976FGF6_BRELC</name>
<dbReference type="EMBL" id="SHOA02000018">
    <property type="protein sequence ID" value="TDH66004.1"/>
    <property type="molecule type" value="Genomic_DNA"/>
</dbReference>
<reference evidence="2 3" key="1">
    <citation type="journal article" date="2021" name="Genome Biol.">
        <title>AFLAP: assembly-free linkage analysis pipeline using k-mers from genome sequencing data.</title>
        <authorList>
            <person name="Fletcher K."/>
            <person name="Zhang L."/>
            <person name="Gil J."/>
            <person name="Han R."/>
            <person name="Cavanaugh K."/>
            <person name="Michelmore R."/>
        </authorList>
    </citation>
    <scope>NUCLEOTIDE SEQUENCE [LARGE SCALE GENOMIC DNA]</scope>
    <source>
        <strain evidence="2 3">SF5</strain>
    </source>
</reference>
<evidence type="ECO:0000313" key="2">
    <source>
        <dbReference type="EMBL" id="TDH66004.1"/>
    </source>
</evidence>
<dbReference type="Proteomes" id="UP000294530">
    <property type="component" value="Unassembled WGS sequence"/>
</dbReference>
<protein>
    <submittedName>
        <fullName evidence="2">Uncharacterized protein</fullName>
    </submittedName>
</protein>
<dbReference type="GeneID" id="94350824"/>
<evidence type="ECO:0000313" key="3">
    <source>
        <dbReference type="Proteomes" id="UP000294530"/>
    </source>
</evidence>
<dbReference type="OrthoDB" id="109290at2759"/>
<dbReference type="KEGG" id="blac:94350824"/>
<evidence type="ECO:0000256" key="1">
    <source>
        <dbReference type="SAM" id="Coils"/>
    </source>
</evidence>
<gene>
    <name evidence="2" type="ORF">CCR75_007089</name>
</gene>
<comment type="caution">
    <text evidence="2">The sequence shown here is derived from an EMBL/GenBank/DDBJ whole genome shotgun (WGS) entry which is preliminary data.</text>
</comment>
<dbReference type="RefSeq" id="XP_067815503.1">
    <property type="nucleotide sequence ID" value="XM_067965153.1"/>
</dbReference>
<dbReference type="AlphaFoldDB" id="A0A976FGF6"/>